<evidence type="ECO:0000313" key="10">
    <source>
        <dbReference type="EMBL" id="RHJ88099.1"/>
    </source>
</evidence>
<evidence type="ECO:0000313" key="11">
    <source>
        <dbReference type="Proteomes" id="UP000284841"/>
    </source>
</evidence>
<keyword evidence="4 9" id="KW-1003">Cell membrane</keyword>
<keyword evidence="5 9" id="KW-0169">Cobalamin biosynthesis</keyword>
<dbReference type="Pfam" id="PF03186">
    <property type="entry name" value="CobD_Cbib"/>
    <property type="match status" value="1"/>
</dbReference>
<feature type="transmembrane region" description="Helical" evidence="9">
    <location>
        <begin position="52"/>
        <end position="75"/>
    </location>
</feature>
<dbReference type="STRING" id="1776384.GCA_900086585_03663"/>
<accession>A0A415E3E1</accession>
<evidence type="ECO:0000256" key="8">
    <source>
        <dbReference type="ARBA" id="ARBA00023136"/>
    </source>
</evidence>
<evidence type="ECO:0000256" key="3">
    <source>
        <dbReference type="ARBA" id="ARBA00006263"/>
    </source>
</evidence>
<keyword evidence="8 9" id="KW-0472">Membrane</keyword>
<evidence type="ECO:0000256" key="4">
    <source>
        <dbReference type="ARBA" id="ARBA00022475"/>
    </source>
</evidence>
<comment type="subcellular location">
    <subcellularLocation>
        <location evidence="1 9">Cell membrane</location>
        <topology evidence="1 9">Multi-pass membrane protein</topology>
    </subcellularLocation>
</comment>
<reference evidence="10 11" key="1">
    <citation type="submission" date="2018-08" db="EMBL/GenBank/DDBJ databases">
        <title>A genome reference for cultivated species of the human gut microbiota.</title>
        <authorList>
            <person name="Zou Y."/>
            <person name="Xue W."/>
            <person name="Luo G."/>
        </authorList>
    </citation>
    <scope>NUCLEOTIDE SEQUENCE [LARGE SCALE GENOMIC DNA]</scope>
    <source>
        <strain evidence="10 11">AM07-24</strain>
    </source>
</reference>
<protein>
    <recommendedName>
        <fullName evidence="9">Cobalamin biosynthesis protein CobD</fullName>
    </recommendedName>
</protein>
<comment type="pathway">
    <text evidence="2 9">Cofactor biosynthesis; adenosylcobalamin biosynthesis.</text>
</comment>
<dbReference type="EMBL" id="QRMS01000002">
    <property type="protein sequence ID" value="RHJ88099.1"/>
    <property type="molecule type" value="Genomic_DNA"/>
</dbReference>
<proteinExistence type="inferred from homology"/>
<feature type="transmembrane region" description="Helical" evidence="9">
    <location>
        <begin position="158"/>
        <end position="176"/>
    </location>
</feature>
<evidence type="ECO:0000256" key="2">
    <source>
        <dbReference type="ARBA" id="ARBA00004953"/>
    </source>
</evidence>
<dbReference type="HAMAP" id="MF_00024">
    <property type="entry name" value="CobD_CbiB"/>
    <property type="match status" value="1"/>
</dbReference>
<dbReference type="UniPathway" id="UPA00148"/>
<feature type="transmembrane region" description="Helical" evidence="9">
    <location>
        <begin position="28"/>
        <end position="45"/>
    </location>
</feature>
<feature type="transmembrane region" description="Helical" evidence="9">
    <location>
        <begin position="298"/>
        <end position="320"/>
    </location>
</feature>
<dbReference type="AlphaFoldDB" id="A0A415E3E1"/>
<dbReference type="RefSeq" id="WP_118334647.1">
    <property type="nucleotide sequence ID" value="NZ_AP025567.1"/>
</dbReference>
<comment type="similarity">
    <text evidence="3 9">Belongs to the CobD/CbiB family.</text>
</comment>
<sequence length="321" mass="35590">MEIVIIVAVAFLLDLIFGDPYWLPHPIRLIGLLISGCETILGRIFPESKRGALIAGIFLNLIVVATSFAVPFFLLKGLALINPWLRYVVETLFCYQIFAGKSLKQESMRVYKYIKAGDLQNSRKYLSWIVGRDTESLDFKQITKAVVETVAENASDGVIAPMIFMLLGGAPFGFLYKGVNTLDSMVGYKNEKYLYFGKFSAIIDDILNFIPARITGMAMVIGAFLVGLDGKNAWRVFLRDRHNHASPNSANPESACAGALNIQLAGDAFYFGKLYKKKTIGDDNRAVSAEDIVKATNLMYVASLLSLIIFEGIRLILVVYL</sequence>
<evidence type="ECO:0000256" key="5">
    <source>
        <dbReference type="ARBA" id="ARBA00022573"/>
    </source>
</evidence>
<evidence type="ECO:0000256" key="9">
    <source>
        <dbReference type="HAMAP-Rule" id="MF_00024"/>
    </source>
</evidence>
<dbReference type="PANTHER" id="PTHR34308">
    <property type="entry name" value="COBALAMIN BIOSYNTHESIS PROTEIN CBIB"/>
    <property type="match status" value="1"/>
</dbReference>
<gene>
    <name evidence="9 10" type="primary">cobD</name>
    <name evidence="10" type="ORF">DW099_06675</name>
</gene>
<evidence type="ECO:0000256" key="1">
    <source>
        <dbReference type="ARBA" id="ARBA00004651"/>
    </source>
</evidence>
<comment type="caution">
    <text evidence="10">The sequence shown here is derived from an EMBL/GenBank/DDBJ whole genome shotgun (WGS) entry which is preliminary data.</text>
</comment>
<organism evidence="10 11">
    <name type="scientific">Emergencia timonensis</name>
    <dbReference type="NCBI Taxonomy" id="1776384"/>
    <lineage>
        <taxon>Bacteria</taxon>
        <taxon>Bacillati</taxon>
        <taxon>Bacillota</taxon>
        <taxon>Clostridia</taxon>
        <taxon>Peptostreptococcales</taxon>
        <taxon>Anaerovoracaceae</taxon>
        <taxon>Emergencia</taxon>
    </lineage>
</organism>
<keyword evidence="7 9" id="KW-1133">Transmembrane helix</keyword>
<dbReference type="GO" id="GO:0005886">
    <property type="term" value="C:plasma membrane"/>
    <property type="evidence" value="ECO:0007669"/>
    <property type="project" value="UniProtKB-SubCell"/>
</dbReference>
<comment type="function">
    <text evidence="9">Converts cobyric acid to cobinamide by the addition of aminopropanol on the F carboxylic group.</text>
</comment>
<dbReference type="GO" id="GO:0048472">
    <property type="term" value="F:threonine-phosphate decarboxylase activity"/>
    <property type="evidence" value="ECO:0007669"/>
    <property type="project" value="InterPro"/>
</dbReference>
<evidence type="ECO:0000256" key="6">
    <source>
        <dbReference type="ARBA" id="ARBA00022692"/>
    </source>
</evidence>
<name>A0A415E3E1_9FIRM</name>
<dbReference type="InterPro" id="IPR004485">
    <property type="entry name" value="Cobalamin_biosynth_CobD/CbiB"/>
</dbReference>
<keyword evidence="11" id="KW-1185">Reference proteome</keyword>
<dbReference type="NCBIfam" id="TIGR00380">
    <property type="entry name" value="cobal_cbiB"/>
    <property type="match status" value="1"/>
</dbReference>
<dbReference type="GO" id="GO:0009236">
    <property type="term" value="P:cobalamin biosynthetic process"/>
    <property type="evidence" value="ECO:0007669"/>
    <property type="project" value="UniProtKB-UniRule"/>
</dbReference>
<dbReference type="PANTHER" id="PTHR34308:SF1">
    <property type="entry name" value="COBALAMIN BIOSYNTHESIS PROTEIN CBIB"/>
    <property type="match status" value="1"/>
</dbReference>
<feature type="transmembrane region" description="Helical" evidence="9">
    <location>
        <begin position="206"/>
        <end position="228"/>
    </location>
</feature>
<evidence type="ECO:0000256" key="7">
    <source>
        <dbReference type="ARBA" id="ARBA00022989"/>
    </source>
</evidence>
<dbReference type="OrthoDB" id="9811967at2"/>
<dbReference type="GO" id="GO:0015420">
    <property type="term" value="F:ABC-type vitamin B12 transporter activity"/>
    <property type="evidence" value="ECO:0007669"/>
    <property type="project" value="UniProtKB-UniRule"/>
</dbReference>
<dbReference type="Proteomes" id="UP000284841">
    <property type="component" value="Unassembled WGS sequence"/>
</dbReference>
<keyword evidence="6 9" id="KW-0812">Transmembrane</keyword>